<comment type="caution">
    <text evidence="2">The sequence shown here is derived from an EMBL/GenBank/DDBJ whole genome shotgun (WGS) entry which is preliminary data.</text>
</comment>
<proteinExistence type="predicted"/>
<evidence type="ECO:0000313" key="3">
    <source>
        <dbReference type="Proteomes" id="UP000326396"/>
    </source>
</evidence>
<keyword evidence="1" id="KW-0472">Membrane</keyword>
<dbReference type="Proteomes" id="UP000326396">
    <property type="component" value="Linkage Group LG12"/>
</dbReference>
<dbReference type="EMBL" id="SZYD01000004">
    <property type="protein sequence ID" value="KAD6453327.1"/>
    <property type="molecule type" value="Genomic_DNA"/>
</dbReference>
<dbReference type="AlphaFoldDB" id="A0A5N6PG41"/>
<name>A0A5N6PG41_9ASTR</name>
<accession>A0A5N6PG41</accession>
<gene>
    <name evidence="2" type="ORF">E3N88_08032</name>
</gene>
<evidence type="ECO:0000313" key="2">
    <source>
        <dbReference type="EMBL" id="KAD6453327.1"/>
    </source>
</evidence>
<protein>
    <submittedName>
        <fullName evidence="2">Uncharacterized protein</fullName>
    </submittedName>
</protein>
<feature type="transmembrane region" description="Helical" evidence="1">
    <location>
        <begin position="22"/>
        <end position="44"/>
    </location>
</feature>
<keyword evidence="3" id="KW-1185">Reference proteome</keyword>
<reference evidence="2 3" key="1">
    <citation type="submission" date="2019-05" db="EMBL/GenBank/DDBJ databases">
        <title>Mikania micrantha, genome provides insights into the molecular mechanism of rapid growth.</title>
        <authorList>
            <person name="Liu B."/>
        </authorList>
    </citation>
    <scope>NUCLEOTIDE SEQUENCE [LARGE SCALE GENOMIC DNA]</scope>
    <source>
        <strain evidence="2">NLD-2019</strain>
        <tissue evidence="2">Leaf</tissue>
    </source>
</reference>
<evidence type="ECO:0000256" key="1">
    <source>
        <dbReference type="SAM" id="Phobius"/>
    </source>
</evidence>
<organism evidence="2 3">
    <name type="scientific">Mikania micrantha</name>
    <name type="common">bitter vine</name>
    <dbReference type="NCBI Taxonomy" id="192012"/>
    <lineage>
        <taxon>Eukaryota</taxon>
        <taxon>Viridiplantae</taxon>
        <taxon>Streptophyta</taxon>
        <taxon>Embryophyta</taxon>
        <taxon>Tracheophyta</taxon>
        <taxon>Spermatophyta</taxon>
        <taxon>Magnoliopsida</taxon>
        <taxon>eudicotyledons</taxon>
        <taxon>Gunneridae</taxon>
        <taxon>Pentapetalae</taxon>
        <taxon>asterids</taxon>
        <taxon>campanulids</taxon>
        <taxon>Asterales</taxon>
        <taxon>Asteraceae</taxon>
        <taxon>Asteroideae</taxon>
        <taxon>Heliantheae alliance</taxon>
        <taxon>Eupatorieae</taxon>
        <taxon>Mikania</taxon>
    </lineage>
</organism>
<sequence length="109" mass="12241">MKNDRNKQQTCLLHTEMVAEPFLAGVLVTDFCLVTGAGFCWGFVSGDGEDDRRSCWLKKKGKGNRKVSTVEGLKCWVSDRPVKGGGGCRSFVEEEGRRRREEKEDINRG</sequence>
<keyword evidence="1" id="KW-0812">Transmembrane</keyword>
<keyword evidence="1" id="KW-1133">Transmembrane helix</keyword>